<dbReference type="OrthoDB" id="2871236at2"/>
<proteinExistence type="predicted"/>
<accession>A0A0M0GKC5</accession>
<dbReference type="AlphaFoldDB" id="A0A0M0GKC5"/>
<dbReference type="Proteomes" id="UP000037109">
    <property type="component" value="Unassembled WGS sequence"/>
</dbReference>
<organism evidence="1 2">
    <name type="scientific">Sporosarcina globispora</name>
    <name type="common">Bacillus globisporus</name>
    <dbReference type="NCBI Taxonomy" id="1459"/>
    <lineage>
        <taxon>Bacteria</taxon>
        <taxon>Bacillati</taxon>
        <taxon>Bacillota</taxon>
        <taxon>Bacilli</taxon>
        <taxon>Bacillales</taxon>
        <taxon>Caryophanaceae</taxon>
        <taxon>Sporosarcina</taxon>
    </lineage>
</organism>
<evidence type="ECO:0000313" key="1">
    <source>
        <dbReference type="EMBL" id="KON90228.1"/>
    </source>
</evidence>
<sequence length="116" mass="13666">MKGIYLINPQWQSGNKSKQECTQLQKQALEAYIEDHNIFTVKLNQWQLNDYYTVPHTLLYDLKQKRADLDVLLLYSEEVLVNFINSYPARWLILKSFFKEVVFAAKQEENHLKGAG</sequence>
<keyword evidence="2" id="KW-1185">Reference proteome</keyword>
<evidence type="ECO:0000313" key="2">
    <source>
        <dbReference type="Proteomes" id="UP000037109"/>
    </source>
</evidence>
<gene>
    <name evidence="1" type="ORF">AF332_07620</name>
</gene>
<name>A0A0M0GKC5_SPOGL</name>
<protein>
    <submittedName>
        <fullName evidence="1">Uncharacterized protein</fullName>
    </submittedName>
</protein>
<dbReference type="EMBL" id="LGUF01000007">
    <property type="protein sequence ID" value="KON90228.1"/>
    <property type="molecule type" value="Genomic_DNA"/>
</dbReference>
<comment type="caution">
    <text evidence="1">The sequence shown here is derived from an EMBL/GenBank/DDBJ whole genome shotgun (WGS) entry which is preliminary data.</text>
</comment>
<reference evidence="2" key="1">
    <citation type="submission" date="2015-07" db="EMBL/GenBank/DDBJ databases">
        <title>Fjat-10036 dsm4.</title>
        <authorList>
            <person name="Liu B."/>
            <person name="Wang J."/>
            <person name="Zhu Y."/>
            <person name="Liu G."/>
            <person name="Chen Q."/>
            <person name="Chen Z."/>
            <person name="Lan J."/>
            <person name="Che J."/>
            <person name="Ge C."/>
            <person name="Shi H."/>
            <person name="Pan Z."/>
            <person name="Liu X."/>
        </authorList>
    </citation>
    <scope>NUCLEOTIDE SEQUENCE [LARGE SCALE GENOMIC DNA]</scope>
    <source>
        <strain evidence="2">DSM 4</strain>
    </source>
</reference>
<dbReference type="PATRIC" id="fig|1459.3.peg.1606"/>